<feature type="compositionally biased region" description="Basic and acidic residues" evidence="1">
    <location>
        <begin position="41"/>
        <end position="55"/>
    </location>
</feature>
<feature type="compositionally biased region" description="Basic and acidic residues" evidence="1">
    <location>
        <begin position="22"/>
        <end position="31"/>
    </location>
</feature>
<evidence type="ECO:0000313" key="3">
    <source>
        <dbReference type="RefSeq" id="XP_022304818.1"/>
    </source>
</evidence>
<reference evidence="3" key="1">
    <citation type="submission" date="2025-08" db="UniProtKB">
        <authorList>
            <consortium name="RefSeq"/>
        </authorList>
    </citation>
    <scope>IDENTIFICATION</scope>
    <source>
        <tissue evidence="3">Whole sample</tissue>
    </source>
</reference>
<evidence type="ECO:0000313" key="2">
    <source>
        <dbReference type="Proteomes" id="UP000694844"/>
    </source>
</evidence>
<dbReference type="RefSeq" id="XP_022304818.1">
    <property type="nucleotide sequence ID" value="XM_022449110.1"/>
</dbReference>
<feature type="region of interest" description="Disordered" evidence="1">
    <location>
        <begin position="1"/>
        <end position="65"/>
    </location>
</feature>
<proteinExistence type="predicted"/>
<organism evidence="2 3">
    <name type="scientific">Crassostrea virginica</name>
    <name type="common">Eastern oyster</name>
    <dbReference type="NCBI Taxonomy" id="6565"/>
    <lineage>
        <taxon>Eukaryota</taxon>
        <taxon>Metazoa</taxon>
        <taxon>Spiralia</taxon>
        <taxon>Lophotrochozoa</taxon>
        <taxon>Mollusca</taxon>
        <taxon>Bivalvia</taxon>
        <taxon>Autobranchia</taxon>
        <taxon>Pteriomorphia</taxon>
        <taxon>Ostreida</taxon>
        <taxon>Ostreoidea</taxon>
        <taxon>Ostreidae</taxon>
        <taxon>Crassostrea</taxon>
    </lineage>
</organism>
<name>A0A8B8BNA6_CRAVI</name>
<evidence type="ECO:0000256" key="1">
    <source>
        <dbReference type="SAM" id="MobiDB-lite"/>
    </source>
</evidence>
<accession>A0A8B8BNA6</accession>
<keyword evidence="2" id="KW-1185">Reference proteome</keyword>
<dbReference type="Proteomes" id="UP000694844">
    <property type="component" value="Chromosome 9"/>
</dbReference>
<sequence>MKLPCLLEGRRHKRSTARNRMQKTEHTKDTLLDYAASDNTPRNEDADGAHTKDPPMDDTSDGDGIPTRIHCWTTQLLTTHPGMRIQIEHTLRIHQWMTLHMGAHEGSTAGLCSFRQATYGAHQGMRMQMERTQRIHRWMTTGAQHGSTDR</sequence>
<dbReference type="AlphaFoldDB" id="A0A8B8BNA6"/>
<feature type="compositionally biased region" description="Basic residues" evidence="1">
    <location>
        <begin position="10"/>
        <end position="21"/>
    </location>
</feature>
<dbReference type="GeneID" id="111111918"/>
<protein>
    <submittedName>
        <fullName evidence="3">Uncharacterized protein LOC111111918 isoform X2</fullName>
    </submittedName>
</protein>
<gene>
    <name evidence="3" type="primary">LOC111111918</name>
</gene>